<evidence type="ECO:0000256" key="9">
    <source>
        <dbReference type="SAM" id="SignalP"/>
    </source>
</evidence>
<comment type="caution">
    <text evidence="11">The sequence shown here is derived from an EMBL/GenBank/DDBJ whole genome shotgun (WGS) entry which is preliminary data.</text>
</comment>
<proteinExistence type="inferred from homology"/>
<keyword evidence="3 5" id="KW-0378">Hydrolase</keyword>
<dbReference type="PROSITE" id="PS51892">
    <property type="entry name" value="SUBTILASE"/>
    <property type="match status" value="1"/>
</dbReference>
<dbReference type="GO" id="GO:0006508">
    <property type="term" value="P:proteolysis"/>
    <property type="evidence" value="ECO:0007669"/>
    <property type="project" value="UniProtKB-KW"/>
</dbReference>
<dbReference type="PROSITE" id="PS00136">
    <property type="entry name" value="SUBTILASE_ASP"/>
    <property type="match status" value="1"/>
</dbReference>
<dbReference type="PANTHER" id="PTHR43806:SF11">
    <property type="entry name" value="CEREVISIN-RELATED"/>
    <property type="match status" value="1"/>
</dbReference>
<dbReference type="PRINTS" id="PR01779">
    <property type="entry name" value="LANTIPROCESS"/>
</dbReference>
<feature type="active site" description="Charge relay system" evidence="6 7">
    <location>
        <position position="145"/>
    </location>
</feature>
<dbReference type="InterPro" id="IPR023827">
    <property type="entry name" value="Peptidase_S8_Asp-AS"/>
</dbReference>
<dbReference type="Proteomes" id="UP000677918">
    <property type="component" value="Unassembled WGS sequence"/>
</dbReference>
<dbReference type="InterPro" id="IPR050131">
    <property type="entry name" value="Peptidase_S8_subtilisin-like"/>
</dbReference>
<feature type="chain" id="PRO_5035277143" description="Leader peptide-processing serine protease" evidence="9">
    <location>
        <begin position="24"/>
        <end position="465"/>
    </location>
</feature>
<evidence type="ECO:0000313" key="12">
    <source>
        <dbReference type="Proteomes" id="UP000677918"/>
    </source>
</evidence>
<protein>
    <recommendedName>
        <fullName evidence="5">Leader peptide-processing serine protease</fullName>
        <ecNumber evidence="5">3.4.21.-</ecNumber>
    </recommendedName>
</protein>
<dbReference type="AlphaFoldDB" id="A0A8J4M2G7"/>
<evidence type="ECO:0000259" key="10">
    <source>
        <dbReference type="Pfam" id="PF00082"/>
    </source>
</evidence>
<comment type="similarity">
    <text evidence="1 5 7 8">Belongs to the peptidase S8 family.</text>
</comment>
<keyword evidence="2 5" id="KW-0645">Protease</keyword>
<dbReference type="InterPro" id="IPR023828">
    <property type="entry name" value="Peptidase_S8_Ser-AS"/>
</dbReference>
<evidence type="ECO:0000256" key="8">
    <source>
        <dbReference type="RuleBase" id="RU003355"/>
    </source>
</evidence>
<evidence type="ECO:0000256" key="2">
    <source>
        <dbReference type="ARBA" id="ARBA00022670"/>
    </source>
</evidence>
<dbReference type="Gene3D" id="3.40.50.200">
    <property type="entry name" value="Peptidase S8/S53 domain"/>
    <property type="match status" value="1"/>
</dbReference>
<dbReference type="EC" id="3.4.21.-" evidence="5"/>
<organism evidence="11 12">
    <name type="scientific">Xylanibacillus composti</name>
    <dbReference type="NCBI Taxonomy" id="1572762"/>
    <lineage>
        <taxon>Bacteria</taxon>
        <taxon>Bacillati</taxon>
        <taxon>Bacillota</taxon>
        <taxon>Bacilli</taxon>
        <taxon>Bacillales</taxon>
        <taxon>Paenibacillaceae</taxon>
        <taxon>Xylanibacillus</taxon>
    </lineage>
</organism>
<gene>
    <name evidence="11" type="ORF">XYCOK13_19340</name>
</gene>
<name>A0A8J4M2G7_9BACL</name>
<dbReference type="InterPro" id="IPR000209">
    <property type="entry name" value="Peptidase_S8/S53_dom"/>
</dbReference>
<comment type="pathway">
    <text evidence="5">Antibiotic biosynthesis.</text>
</comment>
<dbReference type="CDD" id="cd07482">
    <property type="entry name" value="Peptidases_S8_Lantibiotic_specific_protease"/>
    <property type="match status" value="1"/>
</dbReference>
<evidence type="ECO:0000256" key="1">
    <source>
        <dbReference type="ARBA" id="ARBA00011073"/>
    </source>
</evidence>
<dbReference type="InterPro" id="IPR008357">
    <property type="entry name" value="Lanit_process"/>
</dbReference>
<evidence type="ECO:0000256" key="3">
    <source>
        <dbReference type="ARBA" id="ARBA00022801"/>
    </source>
</evidence>
<reference evidence="11" key="1">
    <citation type="submission" date="2021-04" db="EMBL/GenBank/DDBJ databases">
        <title>Draft genome sequence of Xylanibacillus composti strain K13.</title>
        <authorList>
            <person name="Uke A."/>
            <person name="Chhe C."/>
            <person name="Baramee S."/>
            <person name="Kosugi A."/>
        </authorList>
    </citation>
    <scope>NUCLEOTIDE SEQUENCE</scope>
    <source>
        <strain evidence="11">K13</strain>
    </source>
</reference>
<dbReference type="EMBL" id="BOVK01000024">
    <property type="protein sequence ID" value="GIQ69110.1"/>
    <property type="molecule type" value="Genomic_DNA"/>
</dbReference>
<dbReference type="InterPro" id="IPR015500">
    <property type="entry name" value="Peptidase_S8_subtilisin-rel"/>
</dbReference>
<evidence type="ECO:0000256" key="6">
    <source>
        <dbReference type="PIRSR" id="PIRSR037875-50"/>
    </source>
</evidence>
<dbReference type="PRINTS" id="PR00723">
    <property type="entry name" value="SUBTILISIN"/>
</dbReference>
<evidence type="ECO:0000313" key="11">
    <source>
        <dbReference type="EMBL" id="GIQ69110.1"/>
    </source>
</evidence>
<keyword evidence="5" id="KW-0865">Zymogen</keyword>
<dbReference type="InterPro" id="IPR036852">
    <property type="entry name" value="Peptidase_S8/S53_dom_sf"/>
</dbReference>
<dbReference type="GO" id="GO:0004252">
    <property type="term" value="F:serine-type endopeptidase activity"/>
    <property type="evidence" value="ECO:0007669"/>
    <property type="project" value="UniProtKB-UniRule"/>
</dbReference>
<accession>A0A8J4M2G7</accession>
<dbReference type="Pfam" id="PF00082">
    <property type="entry name" value="Peptidase_S8"/>
    <property type="match status" value="1"/>
</dbReference>
<evidence type="ECO:0000256" key="4">
    <source>
        <dbReference type="ARBA" id="ARBA00022825"/>
    </source>
</evidence>
<keyword evidence="12" id="KW-1185">Reference proteome</keyword>
<dbReference type="SUPFAM" id="SSF52743">
    <property type="entry name" value="Subtilisin-like"/>
    <property type="match status" value="1"/>
</dbReference>
<feature type="active site" description="Charge relay system" evidence="6 7">
    <location>
        <position position="406"/>
    </location>
</feature>
<dbReference type="PROSITE" id="PS00138">
    <property type="entry name" value="SUBTILASE_SER"/>
    <property type="match status" value="1"/>
</dbReference>
<dbReference type="PIRSF" id="PIRSF037875">
    <property type="entry name" value="Peptidase_S8_lp"/>
    <property type="match status" value="1"/>
</dbReference>
<keyword evidence="5 9" id="KW-0732">Signal</keyword>
<feature type="signal peptide" evidence="9">
    <location>
        <begin position="1"/>
        <end position="23"/>
    </location>
</feature>
<feature type="domain" description="Peptidase S8/S53" evidence="10">
    <location>
        <begin position="139"/>
        <end position="425"/>
    </location>
</feature>
<feature type="active site" description="Charge relay system" evidence="6 7">
    <location>
        <position position="192"/>
    </location>
</feature>
<sequence>MFVRWTIGFVVMLMVFASVNVSAESPESQFGYYTVLKSRHVTYDNFIRQVQQRGLELVYEIREIDIYQLRGTADQIRLLGQSTSVENYNRSVRAVEPSFSPMTAPRSVDLPELWELQWDMHELTNQGSSYQVYAGSPHVVVGIVDSGLAINHPDLAANVRQGSKNLVPAGGFRGTEPNETGAADRLADLTGHGTHTAGQVAANGLMKGVAPNTGIRAYRVFGSTSAETVWVLKAIVEAAKDNVDVINLSLGSYLIKGKTFSADGKGNQDLVEIEGYRRAINYARRAGSVIVAAVGNDGINERDRKQFRAWMQAKLAEDGVRFTGNVYDVPAALPGVVTVSSVGPTGQLSSFSNYGNGLIDIAAPGGDTRYLEQYGMERWLAEGWYQKELILSTAPNGAYFFSSGTSAATPKVSGALALIIGKYGYQKNPGVAERHLFQYGVDRSKGRDKAYFGNGHLNVYQAVSR</sequence>
<evidence type="ECO:0000256" key="7">
    <source>
        <dbReference type="PROSITE-ProRule" id="PRU01240"/>
    </source>
</evidence>
<evidence type="ECO:0000256" key="5">
    <source>
        <dbReference type="PIRNR" id="PIRNR037875"/>
    </source>
</evidence>
<keyword evidence="4 5" id="KW-0720">Serine protease</keyword>
<dbReference type="PANTHER" id="PTHR43806">
    <property type="entry name" value="PEPTIDASE S8"/>
    <property type="match status" value="1"/>
</dbReference>